<sequence length="137" mass="13760">MMTRMAVLLLIAALAVVGIVMSSHSAMPAGHASVASSAPVLAQDPGHEHSSASSATAMPDAPLDPTAEPCAPCGGDHTGMLLACAMLALLLITGVLLPLVAVRHGIRAPGVVARGAAPRRVAPPQPPDLAQLCISRQ</sequence>
<keyword evidence="2" id="KW-0732">Signal</keyword>
<organism evidence="3 4">
    <name type="scientific">Microcella daejeonensis</name>
    <dbReference type="NCBI Taxonomy" id="2994971"/>
    <lineage>
        <taxon>Bacteria</taxon>
        <taxon>Bacillati</taxon>
        <taxon>Actinomycetota</taxon>
        <taxon>Actinomycetes</taxon>
        <taxon>Micrococcales</taxon>
        <taxon>Microbacteriaceae</taxon>
        <taxon>Microcella</taxon>
    </lineage>
</organism>
<keyword evidence="1" id="KW-1133">Transmembrane helix</keyword>
<dbReference type="Proteomes" id="UP001164706">
    <property type="component" value="Chromosome"/>
</dbReference>
<dbReference type="AlphaFoldDB" id="A0A9E8MJ14"/>
<evidence type="ECO:0000313" key="4">
    <source>
        <dbReference type="Proteomes" id="UP001164706"/>
    </source>
</evidence>
<keyword evidence="1" id="KW-0812">Transmembrane</keyword>
<protein>
    <recommendedName>
        <fullName evidence="5">DUF2946 domain-containing protein</fullName>
    </recommendedName>
</protein>
<keyword evidence="4" id="KW-1185">Reference proteome</keyword>
<keyword evidence="1" id="KW-0472">Membrane</keyword>
<feature type="chain" id="PRO_5038540915" description="DUF2946 domain-containing protein" evidence="2">
    <location>
        <begin position="29"/>
        <end position="137"/>
    </location>
</feature>
<proteinExistence type="predicted"/>
<evidence type="ECO:0000313" key="3">
    <source>
        <dbReference type="EMBL" id="WAB80459.1"/>
    </source>
</evidence>
<evidence type="ECO:0008006" key="5">
    <source>
        <dbReference type="Google" id="ProtNLM"/>
    </source>
</evidence>
<evidence type="ECO:0000256" key="2">
    <source>
        <dbReference type="SAM" id="SignalP"/>
    </source>
</evidence>
<feature type="signal peptide" evidence="2">
    <location>
        <begin position="1"/>
        <end position="28"/>
    </location>
</feature>
<feature type="transmembrane region" description="Helical" evidence="1">
    <location>
        <begin position="80"/>
        <end position="102"/>
    </location>
</feature>
<reference evidence="3" key="1">
    <citation type="submission" date="2022-11" db="EMBL/GenBank/DDBJ databases">
        <title>Description of Microcella daejonensis nov. sp, isolated from riverside soil.</title>
        <authorList>
            <person name="Molina K.M."/>
            <person name="Kim S.B."/>
        </authorList>
    </citation>
    <scope>NUCLEOTIDE SEQUENCE</scope>
    <source>
        <strain evidence="3">MMS21-STM12</strain>
    </source>
</reference>
<dbReference type="KEGG" id="mdb:OVN18_07700"/>
<dbReference type="EMBL" id="CP113089">
    <property type="protein sequence ID" value="WAB80459.1"/>
    <property type="molecule type" value="Genomic_DNA"/>
</dbReference>
<evidence type="ECO:0000256" key="1">
    <source>
        <dbReference type="SAM" id="Phobius"/>
    </source>
</evidence>
<dbReference type="RefSeq" id="WP_267780126.1">
    <property type="nucleotide sequence ID" value="NZ_CP113089.1"/>
</dbReference>
<name>A0A9E8MJ14_9MICO</name>
<gene>
    <name evidence="3" type="ORF">OVN18_07700</name>
</gene>
<accession>A0A9E8MJ14</accession>